<evidence type="ECO:0000313" key="2">
    <source>
        <dbReference type="Proteomes" id="UP000652761"/>
    </source>
</evidence>
<accession>A0A843VH58</accession>
<organism evidence="1 2">
    <name type="scientific">Colocasia esculenta</name>
    <name type="common">Wild taro</name>
    <name type="synonym">Arum esculentum</name>
    <dbReference type="NCBI Taxonomy" id="4460"/>
    <lineage>
        <taxon>Eukaryota</taxon>
        <taxon>Viridiplantae</taxon>
        <taxon>Streptophyta</taxon>
        <taxon>Embryophyta</taxon>
        <taxon>Tracheophyta</taxon>
        <taxon>Spermatophyta</taxon>
        <taxon>Magnoliopsida</taxon>
        <taxon>Liliopsida</taxon>
        <taxon>Araceae</taxon>
        <taxon>Aroideae</taxon>
        <taxon>Colocasieae</taxon>
        <taxon>Colocasia</taxon>
    </lineage>
</organism>
<reference evidence="1" key="1">
    <citation type="submission" date="2017-07" db="EMBL/GenBank/DDBJ databases">
        <title>Taro Niue Genome Assembly and Annotation.</title>
        <authorList>
            <person name="Atibalentja N."/>
            <person name="Keating K."/>
            <person name="Fields C.J."/>
        </authorList>
    </citation>
    <scope>NUCLEOTIDE SEQUENCE</scope>
    <source>
        <strain evidence="1">Niue_2</strain>
        <tissue evidence="1">Leaf</tissue>
    </source>
</reference>
<proteinExistence type="predicted"/>
<keyword evidence="2" id="KW-1185">Reference proteome</keyword>
<protein>
    <submittedName>
        <fullName evidence="1">Uncharacterized protein</fullName>
    </submittedName>
</protein>
<dbReference type="Proteomes" id="UP000652761">
    <property type="component" value="Unassembled WGS sequence"/>
</dbReference>
<evidence type="ECO:0000313" key="1">
    <source>
        <dbReference type="EMBL" id="MQL96051.1"/>
    </source>
</evidence>
<dbReference type="EMBL" id="NMUH01001870">
    <property type="protein sequence ID" value="MQL96051.1"/>
    <property type="molecule type" value="Genomic_DNA"/>
</dbReference>
<sequence>MSPGDGVGRALILHGHRRALGLSGGHGGIRGCNTLTGIGLTLLGTTVPGACLRGGTAPLRARDTWRGGPPH</sequence>
<dbReference type="AlphaFoldDB" id="A0A843VH58"/>
<name>A0A843VH58_COLES</name>
<gene>
    <name evidence="1" type="ORF">Taro_028725</name>
</gene>
<comment type="caution">
    <text evidence="1">The sequence shown here is derived from an EMBL/GenBank/DDBJ whole genome shotgun (WGS) entry which is preliminary data.</text>
</comment>